<evidence type="ECO:0000313" key="2">
    <source>
        <dbReference type="Proteomes" id="UP000823928"/>
    </source>
</evidence>
<gene>
    <name evidence="1" type="ORF">IAC10_07205</name>
</gene>
<dbReference type="Proteomes" id="UP000823928">
    <property type="component" value="Unassembled WGS sequence"/>
</dbReference>
<dbReference type="EMBL" id="DVIU01000139">
    <property type="protein sequence ID" value="HIS36402.1"/>
    <property type="molecule type" value="Genomic_DNA"/>
</dbReference>
<organism evidence="1 2">
    <name type="scientific">Candidatus Scatousia excrementigallinarum</name>
    <dbReference type="NCBI Taxonomy" id="2840935"/>
    <lineage>
        <taxon>Bacteria</taxon>
        <taxon>Candidatus Scatousia</taxon>
    </lineage>
</organism>
<dbReference type="AlphaFoldDB" id="A0A9D1EZN1"/>
<reference evidence="1" key="1">
    <citation type="submission" date="2020-10" db="EMBL/GenBank/DDBJ databases">
        <authorList>
            <person name="Gilroy R."/>
        </authorList>
    </citation>
    <scope>NUCLEOTIDE SEQUENCE</scope>
    <source>
        <strain evidence="1">6276</strain>
    </source>
</reference>
<reference evidence="1" key="2">
    <citation type="journal article" date="2021" name="PeerJ">
        <title>Extensive microbial diversity within the chicken gut microbiome revealed by metagenomics and culture.</title>
        <authorList>
            <person name="Gilroy R."/>
            <person name="Ravi A."/>
            <person name="Getino M."/>
            <person name="Pursley I."/>
            <person name="Horton D.L."/>
            <person name="Alikhan N.F."/>
            <person name="Baker D."/>
            <person name="Gharbi K."/>
            <person name="Hall N."/>
            <person name="Watson M."/>
            <person name="Adriaenssens E.M."/>
            <person name="Foster-Nyarko E."/>
            <person name="Jarju S."/>
            <person name="Secka A."/>
            <person name="Antonio M."/>
            <person name="Oren A."/>
            <person name="Chaudhuri R.R."/>
            <person name="La Ragione R."/>
            <person name="Hildebrand F."/>
            <person name="Pallen M.J."/>
        </authorList>
    </citation>
    <scope>NUCLEOTIDE SEQUENCE</scope>
    <source>
        <strain evidence="1">6276</strain>
    </source>
</reference>
<accession>A0A9D1EZN1</accession>
<evidence type="ECO:0000313" key="1">
    <source>
        <dbReference type="EMBL" id="HIS36402.1"/>
    </source>
</evidence>
<name>A0A9D1EZN1_9BACT</name>
<dbReference type="InterPro" id="IPR021352">
    <property type="entry name" value="DUF2971"/>
</dbReference>
<proteinExistence type="predicted"/>
<comment type="caution">
    <text evidence="1">The sequence shown here is derived from an EMBL/GenBank/DDBJ whole genome shotgun (WGS) entry which is preliminary data.</text>
</comment>
<protein>
    <submittedName>
        <fullName evidence="1">DUF2971 domain-containing protein</fullName>
    </submittedName>
</protein>
<sequence>MDRKRYNEYKEILNNTVLPQPISKEEQQKITQPLEDWVNNNTPAKLFKFRACNENNIQAFLNHQIWFATASRMNDDFDSLLFCDNNRISRELNEQFDHDGNLKIYNFLKADGEIPELFINLLGESAIKKAKDNIKKFTDEELHQSSIALKQYLEKGFNDQYPFVSEIEQKTIKFSSFSEDINSPLMWGHYAENSTGFALAYDFRNGKYNDCPTCPKLGISCFSPKIHRLLPVVYSDNMLDSTDYARYLMQDAITRNYLQNLNIEPNLCNEILNTVACKDVFMHTKILFQKSTAWAEEKEWRMTVSYNSPLYPTDQVANVSKKPCALYLGRRINKSNELILRHIAYKQHIPVFKMGIDKTSQKFEFKPVRVSNSKKDLLL</sequence>
<dbReference type="Pfam" id="PF11185">
    <property type="entry name" value="DUF2971"/>
    <property type="match status" value="1"/>
</dbReference>